<dbReference type="InterPro" id="IPR002661">
    <property type="entry name" value="Ribosome_recyc_fac"/>
</dbReference>
<evidence type="ECO:0000313" key="9">
    <source>
        <dbReference type="Proteomes" id="UP000195442"/>
    </source>
</evidence>
<evidence type="ECO:0000256" key="5">
    <source>
        <dbReference type="ARBA" id="ARBA00025050"/>
    </source>
</evidence>
<protein>
    <recommendedName>
        <fullName evidence="6">Ribosome-recycling factor</fullName>
        <shortName evidence="6">RRF</shortName>
    </recommendedName>
    <alternativeName>
        <fullName evidence="6">Ribosome-releasing factor</fullName>
    </alternativeName>
</protein>
<dbReference type="HAMAP" id="MF_00040">
    <property type="entry name" value="RRF"/>
    <property type="match status" value="1"/>
</dbReference>
<name>A0A1R4H085_9GAMM</name>
<accession>A0A1R4H085</accession>
<proteinExistence type="inferred from homology"/>
<comment type="function">
    <text evidence="5 6">Responsible for the release of ribosomes from messenger RNA at the termination of protein biosynthesis. May increase the efficiency of translation by recycling ribosomes from one round of translation to another.</text>
</comment>
<organism evidence="8 9">
    <name type="scientific">Crenothrix polyspora</name>
    <dbReference type="NCBI Taxonomy" id="360316"/>
    <lineage>
        <taxon>Bacteria</taxon>
        <taxon>Pseudomonadati</taxon>
        <taxon>Pseudomonadota</taxon>
        <taxon>Gammaproteobacteria</taxon>
        <taxon>Methylococcales</taxon>
        <taxon>Crenotrichaceae</taxon>
        <taxon>Crenothrix</taxon>
    </lineage>
</organism>
<evidence type="ECO:0000256" key="1">
    <source>
        <dbReference type="ARBA" id="ARBA00004496"/>
    </source>
</evidence>
<evidence type="ECO:0000256" key="6">
    <source>
        <dbReference type="HAMAP-Rule" id="MF_00040"/>
    </source>
</evidence>
<dbReference type="GO" id="GO:0043023">
    <property type="term" value="F:ribosomal large subunit binding"/>
    <property type="evidence" value="ECO:0007669"/>
    <property type="project" value="TreeGrafter"/>
</dbReference>
<dbReference type="FunFam" id="1.10.132.20:FF:000001">
    <property type="entry name" value="Ribosome-recycling factor"/>
    <property type="match status" value="1"/>
</dbReference>
<dbReference type="AlphaFoldDB" id="A0A1R4H085"/>
<dbReference type="InterPro" id="IPR023584">
    <property type="entry name" value="Ribosome_recyc_fac_dom"/>
</dbReference>
<dbReference type="NCBIfam" id="TIGR00496">
    <property type="entry name" value="frr"/>
    <property type="match status" value="1"/>
</dbReference>
<sequence length="185" mass="20694">MITDIHQSATIRMGKSIDALKHEFSKIRTGRAHPSLLDQINVSYYGTDTAISQVANVAVEDARTLTITPWEKNMVSAIEKAILKSDLGLNPATNGMVIRIPLPSLTEERRRSLVKVVKHEAENGRVAIRNIRRDANSEIKEALKEKKISEDDAHAGEEKIQKLTDQYIKDVEKLLEAKEADLLSI</sequence>
<dbReference type="RefSeq" id="WP_087145738.1">
    <property type="nucleotide sequence ID" value="NZ_FUKJ01000031.1"/>
</dbReference>
<dbReference type="FunFam" id="3.30.1360.40:FF:000001">
    <property type="entry name" value="Ribosome-recycling factor"/>
    <property type="match status" value="1"/>
</dbReference>
<dbReference type="GO" id="GO:0002184">
    <property type="term" value="P:cytoplasmic translational termination"/>
    <property type="evidence" value="ECO:0007669"/>
    <property type="project" value="TreeGrafter"/>
</dbReference>
<dbReference type="SUPFAM" id="SSF55194">
    <property type="entry name" value="Ribosome recycling factor, RRF"/>
    <property type="match status" value="1"/>
</dbReference>
<keyword evidence="4 6" id="KW-0648">Protein biosynthesis</keyword>
<comment type="similarity">
    <text evidence="2 6">Belongs to the RRF family.</text>
</comment>
<dbReference type="Gene3D" id="1.10.132.20">
    <property type="entry name" value="Ribosome-recycling factor"/>
    <property type="match status" value="1"/>
</dbReference>
<dbReference type="CDD" id="cd00520">
    <property type="entry name" value="RRF"/>
    <property type="match status" value="1"/>
</dbReference>
<dbReference type="PANTHER" id="PTHR20982">
    <property type="entry name" value="RIBOSOME RECYCLING FACTOR"/>
    <property type="match status" value="1"/>
</dbReference>
<keyword evidence="9" id="KW-1185">Reference proteome</keyword>
<dbReference type="Pfam" id="PF01765">
    <property type="entry name" value="RRF"/>
    <property type="match status" value="1"/>
</dbReference>
<dbReference type="OrthoDB" id="9804006at2"/>
<dbReference type="EMBL" id="FUKJ01000031">
    <property type="protein sequence ID" value="SJM89667.1"/>
    <property type="molecule type" value="Genomic_DNA"/>
</dbReference>
<gene>
    <name evidence="6 8" type="primary">frr</name>
    <name evidence="8" type="ORF">CRENPOLYSF2_1260007</name>
</gene>
<dbReference type="Gene3D" id="3.30.1360.40">
    <property type="match status" value="1"/>
</dbReference>
<evidence type="ECO:0000259" key="7">
    <source>
        <dbReference type="Pfam" id="PF01765"/>
    </source>
</evidence>
<keyword evidence="3 6" id="KW-0963">Cytoplasm</keyword>
<evidence type="ECO:0000256" key="3">
    <source>
        <dbReference type="ARBA" id="ARBA00022490"/>
    </source>
</evidence>
<dbReference type="Proteomes" id="UP000195442">
    <property type="component" value="Unassembled WGS sequence"/>
</dbReference>
<evidence type="ECO:0000313" key="8">
    <source>
        <dbReference type="EMBL" id="SJM89667.1"/>
    </source>
</evidence>
<evidence type="ECO:0000256" key="4">
    <source>
        <dbReference type="ARBA" id="ARBA00022917"/>
    </source>
</evidence>
<reference evidence="9" key="1">
    <citation type="submission" date="2017-02" db="EMBL/GenBank/DDBJ databases">
        <authorList>
            <person name="Daims H."/>
        </authorList>
    </citation>
    <scope>NUCLEOTIDE SEQUENCE [LARGE SCALE GENOMIC DNA]</scope>
</reference>
<comment type="subcellular location">
    <subcellularLocation>
        <location evidence="1 6">Cytoplasm</location>
    </subcellularLocation>
</comment>
<dbReference type="PANTHER" id="PTHR20982:SF3">
    <property type="entry name" value="MITOCHONDRIAL RIBOSOME RECYCLING FACTOR PSEUDO 1"/>
    <property type="match status" value="1"/>
</dbReference>
<dbReference type="GO" id="GO:0005829">
    <property type="term" value="C:cytosol"/>
    <property type="evidence" value="ECO:0007669"/>
    <property type="project" value="GOC"/>
</dbReference>
<evidence type="ECO:0000256" key="2">
    <source>
        <dbReference type="ARBA" id="ARBA00005912"/>
    </source>
</evidence>
<feature type="domain" description="Ribosome recycling factor" evidence="7">
    <location>
        <begin position="20"/>
        <end position="183"/>
    </location>
</feature>
<dbReference type="InterPro" id="IPR036191">
    <property type="entry name" value="RRF_sf"/>
</dbReference>